<keyword evidence="2" id="KW-0378">Hydrolase</keyword>
<keyword evidence="3" id="KW-1185">Reference proteome</keyword>
<evidence type="ECO:0000259" key="1">
    <source>
        <dbReference type="Pfam" id="PF00753"/>
    </source>
</evidence>
<organism evidence="2 3">
    <name type="scientific">Bacillus capparidis</name>
    <dbReference type="NCBI Taxonomy" id="1840411"/>
    <lineage>
        <taxon>Bacteria</taxon>
        <taxon>Bacillati</taxon>
        <taxon>Bacillota</taxon>
        <taxon>Bacilli</taxon>
        <taxon>Bacillales</taxon>
        <taxon>Bacillaceae</taxon>
        <taxon>Bacillus</taxon>
    </lineage>
</organism>
<dbReference type="Proteomes" id="UP000674416">
    <property type="component" value="Unassembled WGS sequence"/>
</dbReference>
<dbReference type="GO" id="GO:0016787">
    <property type="term" value="F:hydrolase activity"/>
    <property type="evidence" value="ECO:0007669"/>
    <property type="project" value="UniProtKB-KW"/>
</dbReference>
<dbReference type="InterPro" id="IPR035681">
    <property type="entry name" value="ComA-like_MBL"/>
</dbReference>
<comment type="caution">
    <text evidence="2">The sequence shown here is derived from an EMBL/GenBank/DDBJ whole genome shotgun (WGS) entry which is preliminary data.</text>
</comment>
<dbReference type="InterPro" id="IPR052159">
    <property type="entry name" value="Competence_DNA_uptake"/>
</dbReference>
<dbReference type="PANTHER" id="PTHR30619:SF7">
    <property type="entry name" value="BETA-LACTAMASE DOMAIN PROTEIN"/>
    <property type="match status" value="1"/>
</dbReference>
<evidence type="ECO:0000313" key="3">
    <source>
        <dbReference type="Proteomes" id="UP000674416"/>
    </source>
</evidence>
<dbReference type="InterPro" id="IPR001279">
    <property type="entry name" value="Metallo-B-lactamas"/>
</dbReference>
<sequence>MMIATHPDADHVGGLDEVLAAYRVENIYAPKVSHTTQAYKDFLQAVKREKKTIKTAKNGATLGLKDKSIKAKFIGPVKNYSKSDLNNWSAVVHIQYNKNSFLFTGDAELKSEKDMLSKKLLSKVDVLKVGHHGSKDSSSKDFLNKVKPTYAVISVGKGNRYKHPTSETLNRLKTVKSKVYRTDKNSTVKITSSGTKISVSPAKK</sequence>
<dbReference type="Pfam" id="PF00753">
    <property type="entry name" value="Lactamase_B"/>
    <property type="match status" value="1"/>
</dbReference>
<dbReference type="CDD" id="cd07731">
    <property type="entry name" value="ComA-like_MBL-fold"/>
    <property type="match status" value="1"/>
</dbReference>
<accession>A0ABS4D026</accession>
<dbReference type="InterPro" id="IPR036866">
    <property type="entry name" value="RibonucZ/Hydroxyglut_hydro"/>
</dbReference>
<name>A0ABS4D026_9BACI</name>
<reference evidence="2 3" key="1">
    <citation type="submission" date="2021-01" db="EMBL/GenBank/DDBJ databases">
        <title>Genomic Encyclopedia of Type Strains, Phase IV (KMG-IV): sequencing the most valuable type-strain genomes for metagenomic binning, comparative biology and taxonomic classification.</title>
        <authorList>
            <person name="Goeker M."/>
        </authorList>
    </citation>
    <scope>NUCLEOTIDE SEQUENCE [LARGE SCALE GENOMIC DNA]</scope>
    <source>
        <strain evidence="2 3">DSM 103394</strain>
    </source>
</reference>
<dbReference type="Gene3D" id="3.60.15.10">
    <property type="entry name" value="Ribonuclease Z/Hydroxyacylglutathione hydrolase-like"/>
    <property type="match status" value="1"/>
</dbReference>
<gene>
    <name evidence="2" type="ORF">JOC74_003499</name>
</gene>
<protein>
    <submittedName>
        <fullName evidence="2">Beta-lactamase superfamily II metal-dependent hydrolase</fullName>
    </submittedName>
</protein>
<feature type="domain" description="Metallo-beta-lactamase" evidence="1">
    <location>
        <begin position="3"/>
        <end position="156"/>
    </location>
</feature>
<proteinExistence type="predicted"/>
<dbReference type="SUPFAM" id="SSF56281">
    <property type="entry name" value="Metallo-hydrolase/oxidoreductase"/>
    <property type="match status" value="1"/>
</dbReference>
<dbReference type="PANTHER" id="PTHR30619">
    <property type="entry name" value="DNA INTERNALIZATION/COMPETENCE PROTEIN COMEC/REC2"/>
    <property type="match status" value="1"/>
</dbReference>
<evidence type="ECO:0000313" key="2">
    <source>
        <dbReference type="EMBL" id="MBP1082989.1"/>
    </source>
</evidence>
<dbReference type="EMBL" id="JAFDST010000004">
    <property type="protein sequence ID" value="MBP1082989.1"/>
    <property type="molecule type" value="Genomic_DNA"/>
</dbReference>